<dbReference type="Pfam" id="PF00535">
    <property type="entry name" value="Glycos_transf_2"/>
    <property type="match status" value="1"/>
</dbReference>
<dbReference type="InterPro" id="IPR001173">
    <property type="entry name" value="Glyco_trans_2-like"/>
</dbReference>
<dbReference type="PANTHER" id="PTHR22916:SF3">
    <property type="entry name" value="UDP-GLCNAC:BETAGAL BETA-1,3-N-ACETYLGLUCOSAMINYLTRANSFERASE-LIKE PROTEIN 1"/>
    <property type="match status" value="1"/>
</dbReference>
<dbReference type="InterPro" id="IPR029044">
    <property type="entry name" value="Nucleotide-diphossugar_trans"/>
</dbReference>
<organism evidence="2 3">
    <name type="scientific">Pedobacter yonginense</name>
    <dbReference type="NCBI Taxonomy" id="651869"/>
    <lineage>
        <taxon>Bacteria</taxon>
        <taxon>Pseudomonadati</taxon>
        <taxon>Bacteroidota</taxon>
        <taxon>Sphingobacteriia</taxon>
        <taxon>Sphingobacteriales</taxon>
        <taxon>Sphingobacteriaceae</taxon>
        <taxon>Pedobacter</taxon>
    </lineage>
</organism>
<protein>
    <submittedName>
        <fullName evidence="2">Glycosyltransferase family 2 protein</fullName>
    </submittedName>
</protein>
<dbReference type="Gene3D" id="3.90.550.10">
    <property type="entry name" value="Spore Coat Polysaccharide Biosynthesis Protein SpsA, Chain A"/>
    <property type="match status" value="1"/>
</dbReference>
<gene>
    <name evidence="2" type="ORF">DHW03_05125</name>
</gene>
<proteinExistence type="predicted"/>
<comment type="caution">
    <text evidence="2">The sequence shown here is derived from an EMBL/GenBank/DDBJ whole genome shotgun (WGS) entry which is preliminary data.</text>
</comment>
<dbReference type="SUPFAM" id="SSF53448">
    <property type="entry name" value="Nucleotide-diphospho-sugar transferases"/>
    <property type="match status" value="1"/>
</dbReference>
<dbReference type="OrthoDB" id="9770457at2"/>
<accession>A0A317ET08</accession>
<evidence type="ECO:0000313" key="2">
    <source>
        <dbReference type="EMBL" id="PWS29207.1"/>
    </source>
</evidence>
<dbReference type="PANTHER" id="PTHR22916">
    <property type="entry name" value="GLYCOSYLTRANSFERASE"/>
    <property type="match status" value="1"/>
</dbReference>
<evidence type="ECO:0000313" key="3">
    <source>
        <dbReference type="Proteomes" id="UP000245379"/>
    </source>
</evidence>
<sequence length="325" mass="38112">MIKPSNLVTVIIATYNRADKLPDAIESVLNQTYQFVQILVIDDGSTDNTVEILKKYPSIEYHYKENGGQASARNVGFKYAKGSIIATLDSDDIWYPDFLTRSVEKLESENLDFVFTNWDQQTIDGKVIDFLMNDDALIPYNNRVKNDWINLESDELRALYIDTCPAPSSSVIMRKSSIISGWDERIHIGDDWCLYLETILSKEARVAYTLDRLWLKRLDEINVYDGRKRSEILEFLYIADLEIKIEKFKDVLRKNELRIFQKRYMLSLVELAKHNLLREFEFAHAIKLLRRSFKLDIAYTFRAMPIIFMKSFRTKILDKLKTNRS</sequence>
<evidence type="ECO:0000259" key="1">
    <source>
        <dbReference type="Pfam" id="PF00535"/>
    </source>
</evidence>
<keyword evidence="2" id="KW-0808">Transferase</keyword>
<name>A0A317ET08_9SPHI</name>
<dbReference type="RefSeq" id="WP_109924636.1">
    <property type="nucleotide sequence ID" value="NZ_QGNZ01000001.1"/>
</dbReference>
<keyword evidence="3" id="KW-1185">Reference proteome</keyword>
<feature type="domain" description="Glycosyltransferase 2-like" evidence="1">
    <location>
        <begin position="9"/>
        <end position="128"/>
    </location>
</feature>
<reference evidence="2 3" key="1">
    <citation type="submission" date="2018-05" db="EMBL/GenBank/DDBJ databases">
        <title>Pedobacter paludis sp. nov., isolated from wetland soil.</title>
        <authorList>
            <person name="Zhang Y."/>
            <person name="Wang G."/>
        </authorList>
    </citation>
    <scope>NUCLEOTIDE SEQUENCE [LARGE SCALE GENOMIC DNA]</scope>
    <source>
        <strain evidence="2 3">KCTC22721</strain>
    </source>
</reference>
<dbReference type="AlphaFoldDB" id="A0A317ET08"/>
<dbReference type="CDD" id="cd00761">
    <property type="entry name" value="Glyco_tranf_GTA_type"/>
    <property type="match status" value="1"/>
</dbReference>
<dbReference type="Proteomes" id="UP000245379">
    <property type="component" value="Unassembled WGS sequence"/>
</dbReference>
<dbReference type="EMBL" id="QGNZ01000001">
    <property type="protein sequence ID" value="PWS29207.1"/>
    <property type="molecule type" value="Genomic_DNA"/>
</dbReference>
<dbReference type="GO" id="GO:0016758">
    <property type="term" value="F:hexosyltransferase activity"/>
    <property type="evidence" value="ECO:0007669"/>
    <property type="project" value="UniProtKB-ARBA"/>
</dbReference>